<dbReference type="Pfam" id="PF05389">
    <property type="entry name" value="MecA"/>
    <property type="match status" value="1"/>
</dbReference>
<comment type="similarity">
    <text evidence="1">Belongs to the MecA family.</text>
</comment>
<accession>A0A7X0HPS4</accession>
<organism evidence="4 5">
    <name type="scientific">Bacillus benzoevorans</name>
    <dbReference type="NCBI Taxonomy" id="1456"/>
    <lineage>
        <taxon>Bacteria</taxon>
        <taxon>Bacillati</taxon>
        <taxon>Bacillota</taxon>
        <taxon>Bacilli</taxon>
        <taxon>Bacillales</taxon>
        <taxon>Bacillaceae</taxon>
        <taxon>Bacillus</taxon>
    </lineage>
</organism>
<dbReference type="GO" id="GO:0030420">
    <property type="term" value="P:establishment of competence for transformation"/>
    <property type="evidence" value="ECO:0007669"/>
    <property type="project" value="UniProtKB-KW"/>
</dbReference>
<protein>
    <submittedName>
        <fullName evidence="4">Adapter protein MecA 1/2</fullName>
    </submittedName>
</protein>
<dbReference type="InterPro" id="IPR038471">
    <property type="entry name" value="MecA_C_sf"/>
</dbReference>
<dbReference type="EMBL" id="JACHGK010000003">
    <property type="protein sequence ID" value="MBB6444727.1"/>
    <property type="molecule type" value="Genomic_DNA"/>
</dbReference>
<dbReference type="PANTHER" id="PTHR39161">
    <property type="entry name" value="ADAPTER PROTEIN MECA"/>
    <property type="match status" value="1"/>
</dbReference>
<dbReference type="Proteomes" id="UP000531594">
    <property type="component" value="Unassembled WGS sequence"/>
</dbReference>
<comment type="subunit">
    <text evidence="2">Homodimer.</text>
</comment>
<reference evidence="4 5" key="1">
    <citation type="submission" date="2020-08" db="EMBL/GenBank/DDBJ databases">
        <title>Genomic Encyclopedia of Type Strains, Phase IV (KMG-IV): sequencing the most valuable type-strain genomes for metagenomic binning, comparative biology and taxonomic classification.</title>
        <authorList>
            <person name="Goeker M."/>
        </authorList>
    </citation>
    <scope>NUCLEOTIDE SEQUENCE [LARGE SCALE GENOMIC DNA]</scope>
    <source>
        <strain evidence="4 5">DSM 5391</strain>
    </source>
</reference>
<dbReference type="AlphaFoldDB" id="A0A7X0HPS4"/>
<evidence type="ECO:0000313" key="5">
    <source>
        <dbReference type="Proteomes" id="UP000531594"/>
    </source>
</evidence>
<dbReference type="NCBIfam" id="NF002781">
    <property type="entry name" value="PRK02899.1"/>
    <property type="match status" value="1"/>
</dbReference>
<dbReference type="PIRSF" id="PIRSF029008">
    <property type="entry name" value="MecA"/>
    <property type="match status" value="1"/>
</dbReference>
<dbReference type="PANTHER" id="PTHR39161:SF2">
    <property type="entry name" value="ADAPTER PROTEIN MECA 2"/>
    <property type="match status" value="1"/>
</dbReference>
<gene>
    <name evidence="4" type="ORF">HNR53_001336</name>
</gene>
<name>A0A7X0HPS4_9BACI</name>
<evidence type="ECO:0000256" key="1">
    <source>
        <dbReference type="ARBA" id="ARBA00005397"/>
    </source>
</evidence>
<proteinExistence type="inferred from homology"/>
<keyword evidence="3" id="KW-0178">Competence</keyword>
<dbReference type="Gene3D" id="3.30.70.1950">
    <property type="match status" value="1"/>
</dbReference>
<dbReference type="InterPro" id="IPR008681">
    <property type="entry name" value="Neg-reg_MecA"/>
</dbReference>
<dbReference type="RefSeq" id="WP_184524066.1">
    <property type="nucleotide sequence ID" value="NZ_JACHGK010000003.1"/>
</dbReference>
<evidence type="ECO:0000256" key="2">
    <source>
        <dbReference type="ARBA" id="ARBA00011738"/>
    </source>
</evidence>
<comment type="caution">
    <text evidence="4">The sequence shown here is derived from an EMBL/GenBank/DDBJ whole genome shotgun (WGS) entry which is preliminary data.</text>
</comment>
<evidence type="ECO:0000256" key="3">
    <source>
        <dbReference type="ARBA" id="ARBA00023287"/>
    </source>
</evidence>
<sequence length="191" mass="22063">MRLERLNYNKIKIFLTLDDLFDRGLTKEDIWKDSLKWHQLFHDMLEEASETFDVDIQGSIAVEIFSMQAQGMVMILTMGEQQDEVFADGFIDMQVTLEGNTEILFEMDDFEHVISLAKRLAIIGFFGGSLYSLNNSYFLLIENVCQDSQVQIAAIMAEFGIPSFISKYILMEYGKTIIEEQAVTKIMTYFK</sequence>
<keyword evidence="5" id="KW-1185">Reference proteome</keyword>
<evidence type="ECO:0000313" key="4">
    <source>
        <dbReference type="EMBL" id="MBB6444727.1"/>
    </source>
</evidence>